<dbReference type="InterPro" id="IPR014719">
    <property type="entry name" value="Ribosomal_bL12_C/ClpS-like"/>
</dbReference>
<dbReference type="Pfam" id="PF00542">
    <property type="entry name" value="Ribosomal_L12"/>
    <property type="match status" value="1"/>
</dbReference>
<feature type="domain" description="Large ribosomal subunit protein bL12 C-terminal" evidence="4">
    <location>
        <begin position="125"/>
        <end position="192"/>
    </location>
</feature>
<gene>
    <name evidence="6" type="primary">MNP1_1</name>
    <name evidence="6" type="ORF">IWQ60_005811</name>
</gene>
<organism evidence="6 7">
    <name type="scientific">Tieghemiomyces parasiticus</name>
    <dbReference type="NCBI Taxonomy" id="78921"/>
    <lineage>
        <taxon>Eukaryota</taxon>
        <taxon>Fungi</taxon>
        <taxon>Fungi incertae sedis</taxon>
        <taxon>Zoopagomycota</taxon>
        <taxon>Kickxellomycotina</taxon>
        <taxon>Dimargaritomycetes</taxon>
        <taxon>Dimargaritales</taxon>
        <taxon>Dimargaritaceae</taxon>
        <taxon>Tieghemiomyces</taxon>
    </lineage>
</organism>
<dbReference type="Pfam" id="PF16320">
    <property type="entry name" value="Ribosomal_L12_N"/>
    <property type="match status" value="1"/>
</dbReference>
<dbReference type="Proteomes" id="UP001150569">
    <property type="component" value="Unassembled WGS sequence"/>
</dbReference>
<accession>A0A9W8ABM7</accession>
<keyword evidence="2 6" id="KW-0689">Ribosomal protein</keyword>
<dbReference type="GO" id="GO:0005762">
    <property type="term" value="C:mitochondrial large ribosomal subunit"/>
    <property type="evidence" value="ECO:0007669"/>
    <property type="project" value="TreeGrafter"/>
</dbReference>
<dbReference type="OrthoDB" id="250175at2759"/>
<protein>
    <submittedName>
        <fullName evidence="6">54S ribosomal protein L12, mitochondrial</fullName>
    </submittedName>
</protein>
<dbReference type="Gene3D" id="3.30.1390.10">
    <property type="match status" value="1"/>
</dbReference>
<comment type="similarity">
    <text evidence="1">Belongs to the bacterial ribosomal protein bL12 family.</text>
</comment>
<proteinExistence type="inferred from homology"/>
<evidence type="ECO:0000256" key="2">
    <source>
        <dbReference type="ARBA" id="ARBA00022980"/>
    </source>
</evidence>
<evidence type="ECO:0000313" key="7">
    <source>
        <dbReference type="Proteomes" id="UP001150569"/>
    </source>
</evidence>
<evidence type="ECO:0000256" key="3">
    <source>
        <dbReference type="ARBA" id="ARBA00023274"/>
    </source>
</evidence>
<dbReference type="SUPFAM" id="SSF54736">
    <property type="entry name" value="ClpS-like"/>
    <property type="match status" value="1"/>
</dbReference>
<dbReference type="GO" id="GO:0006412">
    <property type="term" value="P:translation"/>
    <property type="evidence" value="ECO:0007669"/>
    <property type="project" value="InterPro"/>
</dbReference>
<dbReference type="InterPro" id="IPR013823">
    <property type="entry name" value="Ribosomal_bL12_C"/>
</dbReference>
<dbReference type="FunFam" id="3.30.1390.10:FF:000001">
    <property type="entry name" value="50S ribosomal protein L7/L12"/>
    <property type="match status" value="1"/>
</dbReference>
<evidence type="ECO:0000313" key="6">
    <source>
        <dbReference type="EMBL" id="KAJ1923557.1"/>
    </source>
</evidence>
<evidence type="ECO:0000259" key="5">
    <source>
        <dbReference type="Pfam" id="PF16320"/>
    </source>
</evidence>
<keyword evidence="3" id="KW-0687">Ribonucleoprotein</keyword>
<dbReference type="GO" id="GO:0003735">
    <property type="term" value="F:structural constituent of ribosome"/>
    <property type="evidence" value="ECO:0007669"/>
    <property type="project" value="InterPro"/>
</dbReference>
<evidence type="ECO:0000256" key="1">
    <source>
        <dbReference type="ARBA" id="ARBA00007197"/>
    </source>
</evidence>
<name>A0A9W8ABM7_9FUNG</name>
<dbReference type="InterPro" id="IPR000206">
    <property type="entry name" value="Ribosomal_bL12"/>
</dbReference>
<keyword evidence="7" id="KW-1185">Reference proteome</keyword>
<dbReference type="EMBL" id="JANBPT010000326">
    <property type="protein sequence ID" value="KAJ1923557.1"/>
    <property type="molecule type" value="Genomic_DNA"/>
</dbReference>
<feature type="domain" description="Large ribosomal subunit protein bL12 oligomerization" evidence="5">
    <location>
        <begin position="67"/>
        <end position="112"/>
    </location>
</feature>
<dbReference type="AlphaFoldDB" id="A0A9W8ABM7"/>
<dbReference type="CDD" id="cd00387">
    <property type="entry name" value="Ribosomal_L7_L12"/>
    <property type="match status" value="1"/>
</dbReference>
<dbReference type="InterPro" id="IPR036235">
    <property type="entry name" value="Ribosomal_bL12_oligo_N_sf"/>
</dbReference>
<dbReference type="PANTHER" id="PTHR45987">
    <property type="entry name" value="39S RIBOSOMAL PROTEIN L12"/>
    <property type="match status" value="1"/>
</dbReference>
<dbReference type="SUPFAM" id="SSF48300">
    <property type="entry name" value="Ribosomal protein L7/12, oligomerisation (N-terminal) domain"/>
    <property type="match status" value="1"/>
</dbReference>
<reference evidence="6" key="1">
    <citation type="submission" date="2022-07" db="EMBL/GenBank/DDBJ databases">
        <title>Phylogenomic reconstructions and comparative analyses of Kickxellomycotina fungi.</title>
        <authorList>
            <person name="Reynolds N.K."/>
            <person name="Stajich J.E."/>
            <person name="Barry K."/>
            <person name="Grigoriev I.V."/>
            <person name="Crous P."/>
            <person name="Smith M.E."/>
        </authorList>
    </citation>
    <scope>NUCLEOTIDE SEQUENCE</scope>
    <source>
        <strain evidence="6">RSA 861</strain>
    </source>
</reference>
<evidence type="ECO:0000259" key="4">
    <source>
        <dbReference type="Pfam" id="PF00542"/>
    </source>
</evidence>
<dbReference type="HAMAP" id="MF_00368">
    <property type="entry name" value="Ribosomal_bL12"/>
    <property type="match status" value="1"/>
</dbReference>
<dbReference type="GO" id="GO:0003729">
    <property type="term" value="F:mRNA binding"/>
    <property type="evidence" value="ECO:0007669"/>
    <property type="project" value="TreeGrafter"/>
</dbReference>
<sequence length="193" mass="20818">MIRPAFTRLAYTGFAATYRSVRPTLQARGFAGARALYAAEAGAETKKADTEPLPVPTPRAEGSQEKLQTIVAQIEKLTLLETADLVDLLKARFNIKDMGVPMAAAPAAQAAAPVAEEKPVEKTEFKVKLEKFDAASKAKVIREIKGLIPNMNLIEAKKFVEGAPKVIKESASKDEAEKIKKTLEALGATIVLE</sequence>
<dbReference type="Gene3D" id="1.20.5.710">
    <property type="entry name" value="Single helix bin"/>
    <property type="match status" value="1"/>
</dbReference>
<comment type="caution">
    <text evidence="6">The sequence shown here is derived from an EMBL/GenBank/DDBJ whole genome shotgun (WGS) entry which is preliminary data.</text>
</comment>
<dbReference type="InterPro" id="IPR008932">
    <property type="entry name" value="Ribosomal_bL12_oligo"/>
</dbReference>
<dbReference type="PANTHER" id="PTHR45987:SF4">
    <property type="entry name" value="LARGE RIBOSOMAL SUBUNIT PROTEIN BL12M"/>
    <property type="match status" value="1"/>
</dbReference>